<reference evidence="7 8" key="1">
    <citation type="submission" date="2020-04" db="EMBL/GenBank/DDBJ databases">
        <title>Description of novel Gluconacetobacter.</title>
        <authorList>
            <person name="Sombolestani A."/>
        </authorList>
    </citation>
    <scope>NUCLEOTIDE SEQUENCE [LARGE SCALE GENOMIC DNA]</scope>
    <source>
        <strain evidence="7 8">LMG 27801</strain>
    </source>
</reference>
<name>A0A7W4IQJ9_9PROT</name>
<keyword evidence="5" id="KW-0732">Signal</keyword>
<dbReference type="Proteomes" id="UP000559860">
    <property type="component" value="Unassembled WGS sequence"/>
</dbReference>
<proteinExistence type="predicted"/>
<evidence type="ECO:0000256" key="4">
    <source>
        <dbReference type="PROSITE-ProRule" id="PRU00433"/>
    </source>
</evidence>
<keyword evidence="1 4" id="KW-0349">Heme</keyword>
<feature type="chain" id="PRO_5030853092" evidence="5">
    <location>
        <begin position="29"/>
        <end position="136"/>
    </location>
</feature>
<dbReference type="RefSeq" id="WP_182984842.1">
    <property type="nucleotide sequence ID" value="NZ_JABEQD010000001.1"/>
</dbReference>
<feature type="signal peptide" evidence="5">
    <location>
        <begin position="1"/>
        <end position="28"/>
    </location>
</feature>
<dbReference type="GO" id="GO:0020037">
    <property type="term" value="F:heme binding"/>
    <property type="evidence" value="ECO:0007669"/>
    <property type="project" value="InterPro"/>
</dbReference>
<dbReference type="GO" id="GO:0009055">
    <property type="term" value="F:electron transfer activity"/>
    <property type="evidence" value="ECO:0007669"/>
    <property type="project" value="InterPro"/>
</dbReference>
<dbReference type="Gene3D" id="1.10.760.10">
    <property type="entry name" value="Cytochrome c-like domain"/>
    <property type="match status" value="1"/>
</dbReference>
<sequence length="136" mass="14117">MMRTKDMITRGIATCALGLALLPGPAPARPPAASTACTELAHGADLYRAACAMCHGAHLDGNFQTPALTGRFVANWAGAPVSALEAYVHRAMPLMAPGTLSPDDTRAIVAFLLEANNLPQGRTVRVGPRKALACPS</sequence>
<dbReference type="InterPro" id="IPR009056">
    <property type="entry name" value="Cyt_c-like_dom"/>
</dbReference>
<evidence type="ECO:0000256" key="1">
    <source>
        <dbReference type="ARBA" id="ARBA00022617"/>
    </source>
</evidence>
<keyword evidence="2 4" id="KW-0479">Metal-binding</keyword>
<evidence type="ECO:0000256" key="5">
    <source>
        <dbReference type="SAM" id="SignalP"/>
    </source>
</evidence>
<dbReference type="EMBL" id="JABEQD010000001">
    <property type="protein sequence ID" value="MBB2167199.1"/>
    <property type="molecule type" value="Genomic_DNA"/>
</dbReference>
<feature type="domain" description="Cytochrome c" evidence="6">
    <location>
        <begin position="38"/>
        <end position="116"/>
    </location>
</feature>
<keyword evidence="8" id="KW-1185">Reference proteome</keyword>
<evidence type="ECO:0000313" key="8">
    <source>
        <dbReference type="Proteomes" id="UP000559860"/>
    </source>
</evidence>
<gene>
    <name evidence="7" type="ORF">HLH36_02300</name>
</gene>
<evidence type="ECO:0000313" key="7">
    <source>
        <dbReference type="EMBL" id="MBB2167199.1"/>
    </source>
</evidence>
<dbReference type="PROSITE" id="PS51007">
    <property type="entry name" value="CYTC"/>
    <property type="match status" value="1"/>
</dbReference>
<comment type="caution">
    <text evidence="7">The sequence shown here is derived from an EMBL/GenBank/DDBJ whole genome shotgun (WGS) entry which is preliminary data.</text>
</comment>
<dbReference type="InterPro" id="IPR036909">
    <property type="entry name" value="Cyt_c-like_dom_sf"/>
</dbReference>
<keyword evidence="3 4" id="KW-0408">Iron</keyword>
<dbReference type="GO" id="GO:0046872">
    <property type="term" value="F:metal ion binding"/>
    <property type="evidence" value="ECO:0007669"/>
    <property type="project" value="UniProtKB-KW"/>
</dbReference>
<evidence type="ECO:0000256" key="2">
    <source>
        <dbReference type="ARBA" id="ARBA00022723"/>
    </source>
</evidence>
<dbReference type="SUPFAM" id="SSF46626">
    <property type="entry name" value="Cytochrome c"/>
    <property type="match status" value="1"/>
</dbReference>
<organism evidence="7 8">
    <name type="scientific">Gluconacetobacter aggeris</name>
    <dbReference type="NCBI Taxonomy" id="1286186"/>
    <lineage>
        <taxon>Bacteria</taxon>
        <taxon>Pseudomonadati</taxon>
        <taxon>Pseudomonadota</taxon>
        <taxon>Alphaproteobacteria</taxon>
        <taxon>Acetobacterales</taxon>
        <taxon>Acetobacteraceae</taxon>
        <taxon>Gluconacetobacter</taxon>
    </lineage>
</organism>
<evidence type="ECO:0000259" key="6">
    <source>
        <dbReference type="PROSITE" id="PS51007"/>
    </source>
</evidence>
<dbReference type="Pfam" id="PF13442">
    <property type="entry name" value="Cytochrome_CBB3"/>
    <property type="match status" value="1"/>
</dbReference>
<protein>
    <submittedName>
        <fullName evidence="7">Cytochrome c</fullName>
    </submittedName>
</protein>
<dbReference type="AlphaFoldDB" id="A0A7W4IQJ9"/>
<evidence type="ECO:0000256" key="3">
    <source>
        <dbReference type="ARBA" id="ARBA00023004"/>
    </source>
</evidence>
<accession>A0A7W4IQJ9</accession>